<dbReference type="GO" id="GO:0006508">
    <property type="term" value="P:proteolysis"/>
    <property type="evidence" value="ECO:0007669"/>
    <property type="project" value="UniProtKB-KW"/>
</dbReference>
<dbReference type="InterPro" id="IPR033121">
    <property type="entry name" value="PEPTIDASE_A1"/>
</dbReference>
<dbReference type="PANTHER" id="PTHR47967:SF123">
    <property type="entry name" value="ASPARTIC PROTEINASE NEPENTHESIN-1-LIKE"/>
    <property type="match status" value="1"/>
</dbReference>
<dbReference type="PANTHER" id="PTHR47967">
    <property type="entry name" value="OS07G0603500 PROTEIN-RELATED"/>
    <property type="match status" value="1"/>
</dbReference>
<dbReference type="SUPFAM" id="SSF50630">
    <property type="entry name" value="Acid proteases"/>
    <property type="match status" value="1"/>
</dbReference>
<evidence type="ECO:0000256" key="6">
    <source>
        <dbReference type="SAM" id="SignalP"/>
    </source>
</evidence>
<evidence type="ECO:0000256" key="4">
    <source>
        <dbReference type="ARBA" id="ARBA00022801"/>
    </source>
</evidence>
<evidence type="ECO:0000256" key="3">
    <source>
        <dbReference type="ARBA" id="ARBA00022750"/>
    </source>
</evidence>
<keyword evidence="2" id="KW-0645">Protease</keyword>
<dbReference type="InterPro" id="IPR032861">
    <property type="entry name" value="TAXi_N"/>
</dbReference>
<dbReference type="InterPro" id="IPR021109">
    <property type="entry name" value="Peptidase_aspartic_dom_sf"/>
</dbReference>
<dbReference type="Gramene" id="Aco000409.1.mrna1">
    <property type="protein sequence ID" value="Aco000409.1.mrna1.cds1"/>
    <property type="gene ID" value="Aco000409.1.path1"/>
</dbReference>
<dbReference type="CDD" id="cd05476">
    <property type="entry name" value="pepsin_A_like_plant"/>
    <property type="match status" value="1"/>
</dbReference>
<dbReference type="InterPro" id="IPR034161">
    <property type="entry name" value="Pepsin-like_plant"/>
</dbReference>
<dbReference type="GO" id="GO:0005576">
    <property type="term" value="C:extracellular region"/>
    <property type="evidence" value="ECO:0007669"/>
    <property type="project" value="TreeGrafter"/>
</dbReference>
<gene>
    <name evidence="9" type="primary">LOC109718159</name>
</gene>
<dbReference type="AlphaFoldDB" id="A0A6P5FUY0"/>
<keyword evidence="4" id="KW-0378">Hydrolase</keyword>
<dbReference type="InterPro" id="IPR051708">
    <property type="entry name" value="Plant_Aspart_Prot_A1"/>
</dbReference>
<evidence type="ECO:0000313" key="8">
    <source>
        <dbReference type="Proteomes" id="UP000515123"/>
    </source>
</evidence>
<evidence type="ECO:0000256" key="5">
    <source>
        <dbReference type="ARBA" id="ARBA00023180"/>
    </source>
</evidence>
<dbReference type="RefSeq" id="XP_020099774.1">
    <property type="nucleotide sequence ID" value="XM_020244185.1"/>
</dbReference>
<evidence type="ECO:0000313" key="9">
    <source>
        <dbReference type="RefSeq" id="XP_020099774.1"/>
    </source>
</evidence>
<sequence>MDRLQGVLYLQYCILLMFLLRLAAGGGDSAMPATGFSLRLIHRDSAESPLRPRGNLTAEQLVRRLSRYTAARLLFLESTLHAAPLENDARPMVLQDCWQFYAQLAIGTAPVRINLLIDTGSDLIWTQSKPCNPCFNQREPIYDPSRSTSAVDAACADPLCMRDMFRCVSNKCIYDVHYADKTHSAGCLARETFVLPSRQAGGLTTIRSLAFGKSNETYPHDFFLGAGYIGGILAMGRGKQSFAVQLASMLGNRFSYCFPPVTDLSPSYLRFGDDIPPTAGLKTVPFVPSRTDVSHYNVALTDLSFNGRRMRFNSGDFGAHGCAMDSGATFTMLPRRAYNRVENTMIDYFSGFPHLHRVENSTGQHGLDLCYAYEGTFDAYPSMSFHFAAVGGEGDVELGLLKERLFMVLPGTFCLALGAWDEDMSVIGAVQQANLRLIYDLGAQQLQFADANCRQA</sequence>
<reference evidence="9" key="2">
    <citation type="submission" date="2025-08" db="UniProtKB">
        <authorList>
            <consortium name="RefSeq"/>
        </authorList>
    </citation>
    <scope>IDENTIFICATION</scope>
    <source>
        <tissue evidence="9">Leaf</tissue>
    </source>
</reference>
<proteinExistence type="inferred from homology"/>
<keyword evidence="3" id="KW-0064">Aspartyl protease</keyword>
<evidence type="ECO:0000259" key="7">
    <source>
        <dbReference type="PROSITE" id="PS51767"/>
    </source>
</evidence>
<accession>A0A6P5FUY0</accession>
<feature type="domain" description="Peptidase A1" evidence="7">
    <location>
        <begin position="100"/>
        <end position="449"/>
    </location>
</feature>
<feature type="chain" id="PRO_5028189403" evidence="6">
    <location>
        <begin position="26"/>
        <end position="456"/>
    </location>
</feature>
<dbReference type="OrthoDB" id="613907at2759"/>
<evidence type="ECO:0000256" key="1">
    <source>
        <dbReference type="ARBA" id="ARBA00007447"/>
    </source>
</evidence>
<evidence type="ECO:0000256" key="2">
    <source>
        <dbReference type="ARBA" id="ARBA00022670"/>
    </source>
</evidence>
<feature type="signal peptide" evidence="6">
    <location>
        <begin position="1"/>
        <end position="25"/>
    </location>
</feature>
<dbReference type="GO" id="GO:0004190">
    <property type="term" value="F:aspartic-type endopeptidase activity"/>
    <property type="evidence" value="ECO:0007669"/>
    <property type="project" value="UniProtKB-KW"/>
</dbReference>
<dbReference type="Pfam" id="PF14543">
    <property type="entry name" value="TAXi_N"/>
    <property type="match status" value="1"/>
</dbReference>
<dbReference type="Pfam" id="PF14541">
    <property type="entry name" value="TAXi_C"/>
    <property type="match status" value="1"/>
</dbReference>
<keyword evidence="6" id="KW-0732">Signal</keyword>
<dbReference type="GeneID" id="109718159"/>
<reference evidence="8" key="1">
    <citation type="journal article" date="2015" name="Nat. Genet.">
        <title>The pineapple genome and the evolution of CAM photosynthesis.</title>
        <authorList>
            <person name="Ming R."/>
            <person name="VanBuren R."/>
            <person name="Wai C.M."/>
            <person name="Tang H."/>
            <person name="Schatz M.C."/>
            <person name="Bowers J.E."/>
            <person name="Lyons E."/>
            <person name="Wang M.L."/>
            <person name="Chen J."/>
            <person name="Biggers E."/>
            <person name="Zhang J."/>
            <person name="Huang L."/>
            <person name="Zhang L."/>
            <person name="Miao W."/>
            <person name="Zhang J."/>
            <person name="Ye Z."/>
            <person name="Miao C."/>
            <person name="Lin Z."/>
            <person name="Wang H."/>
            <person name="Zhou H."/>
            <person name="Yim W.C."/>
            <person name="Priest H.D."/>
            <person name="Zheng C."/>
            <person name="Woodhouse M."/>
            <person name="Edger P.P."/>
            <person name="Guyot R."/>
            <person name="Guo H.B."/>
            <person name="Guo H."/>
            <person name="Zheng G."/>
            <person name="Singh R."/>
            <person name="Sharma A."/>
            <person name="Min X."/>
            <person name="Zheng Y."/>
            <person name="Lee H."/>
            <person name="Gurtowski J."/>
            <person name="Sedlazeck F.J."/>
            <person name="Harkess A."/>
            <person name="McKain M.R."/>
            <person name="Liao Z."/>
            <person name="Fang J."/>
            <person name="Liu J."/>
            <person name="Zhang X."/>
            <person name="Zhang Q."/>
            <person name="Hu W."/>
            <person name="Qin Y."/>
            <person name="Wang K."/>
            <person name="Chen L.Y."/>
            <person name="Shirley N."/>
            <person name="Lin Y.R."/>
            <person name="Liu L.Y."/>
            <person name="Hernandez A.G."/>
            <person name="Wright C.L."/>
            <person name="Bulone V."/>
            <person name="Tuskan G.A."/>
            <person name="Heath K."/>
            <person name="Zee F."/>
            <person name="Moore P.H."/>
            <person name="Sunkar R."/>
            <person name="Leebens-Mack J.H."/>
            <person name="Mockler T."/>
            <person name="Bennetzen J.L."/>
            <person name="Freeling M."/>
            <person name="Sankoff D."/>
            <person name="Paterson A.H."/>
            <person name="Zhu X."/>
            <person name="Yang X."/>
            <person name="Smith J.A."/>
            <person name="Cushman J.C."/>
            <person name="Paull R.E."/>
            <person name="Yu Q."/>
        </authorList>
    </citation>
    <scope>NUCLEOTIDE SEQUENCE [LARGE SCALE GENOMIC DNA]</scope>
    <source>
        <strain evidence="8">cv. F153</strain>
    </source>
</reference>
<dbReference type="InterPro" id="IPR032799">
    <property type="entry name" value="TAXi_C"/>
</dbReference>
<dbReference type="Gene3D" id="2.40.70.10">
    <property type="entry name" value="Acid Proteases"/>
    <property type="match status" value="2"/>
</dbReference>
<protein>
    <submittedName>
        <fullName evidence="9">Aspartic proteinase nepenthesin-1-like</fullName>
    </submittedName>
</protein>
<keyword evidence="8" id="KW-1185">Reference proteome</keyword>
<keyword evidence="5" id="KW-0325">Glycoprotein</keyword>
<comment type="similarity">
    <text evidence="1">Belongs to the peptidase A1 family.</text>
</comment>
<name>A0A6P5FUY0_ANACO</name>
<dbReference type="Proteomes" id="UP000515123">
    <property type="component" value="Linkage group 12"/>
</dbReference>
<dbReference type="PROSITE" id="PS51767">
    <property type="entry name" value="PEPTIDASE_A1"/>
    <property type="match status" value="1"/>
</dbReference>
<organism evidence="8 9">
    <name type="scientific">Ananas comosus</name>
    <name type="common">Pineapple</name>
    <name type="synonym">Ananas ananas</name>
    <dbReference type="NCBI Taxonomy" id="4615"/>
    <lineage>
        <taxon>Eukaryota</taxon>
        <taxon>Viridiplantae</taxon>
        <taxon>Streptophyta</taxon>
        <taxon>Embryophyta</taxon>
        <taxon>Tracheophyta</taxon>
        <taxon>Spermatophyta</taxon>
        <taxon>Magnoliopsida</taxon>
        <taxon>Liliopsida</taxon>
        <taxon>Poales</taxon>
        <taxon>Bromeliaceae</taxon>
        <taxon>Bromelioideae</taxon>
        <taxon>Ananas</taxon>
    </lineage>
</organism>